<dbReference type="PANTHER" id="PTHR14741:SF32">
    <property type="entry name" value="TRIMETHYLGUANOSINE SYNTHASE"/>
    <property type="match status" value="1"/>
</dbReference>
<dbReference type="InterPro" id="IPR054168">
    <property type="entry name" value="PG_1098_Fer"/>
</dbReference>
<dbReference type="InterPro" id="IPR029063">
    <property type="entry name" value="SAM-dependent_MTases_sf"/>
</dbReference>
<dbReference type="RefSeq" id="WP_131610860.1">
    <property type="nucleotide sequence ID" value="NZ_SJSM01000015.1"/>
</dbReference>
<dbReference type="AlphaFoldDB" id="A0A4R0MW84"/>
<dbReference type="Pfam" id="PF22013">
    <property type="entry name" value="PG_1098_Fer"/>
    <property type="match status" value="1"/>
</dbReference>
<reference evidence="2 3" key="1">
    <citation type="submission" date="2019-02" db="EMBL/GenBank/DDBJ databases">
        <title>Pedobacter sp. RP-3-8 sp. nov., isolated from Arctic soil.</title>
        <authorList>
            <person name="Dahal R.H."/>
        </authorList>
    </citation>
    <scope>NUCLEOTIDE SEQUENCE [LARGE SCALE GENOMIC DNA]</scope>
    <source>
        <strain evidence="2 3">RP-3-8</strain>
    </source>
</reference>
<feature type="domain" description="PG-1098 ferredoxin-like" evidence="1">
    <location>
        <begin position="279"/>
        <end position="322"/>
    </location>
</feature>
<evidence type="ECO:0000259" key="1">
    <source>
        <dbReference type="Pfam" id="PF22013"/>
    </source>
</evidence>
<sequence length="394" mass="44270">MNKHILDKAVQEFISQHLNDDVHKIAMAKSPFKDVEARELANQIAAKNKSVKKLSTWYQTEGIYYPPLLSIEQCSSETTAAYKAKLVIGDSLIDLTGGFGVDSHYFAKAVSSVVHCEINPELSEIAAHNARVLGQDNVNFLATDGLAYLQNTKATFDTIYIDPARRSSAGKVFMLKDCTPNVVEHLDLLLQKSSRIIVKTAPLLDLSAGLKELRNVTEIHIVSIKNECKELLWIIEKQEVSNVKITCTTLNESEKSFSFLKGDEEASLPQILTQPPSGYLYEPDTALLKSGAFNLIGLTYGLKKLNTQTQLYSSEQINQQFPGRIFKINRIISSGELKKEKQLVGNVIVRNYRDKAENLVKKYKIKPDNHRFLIFTESKNDGYIVIDATIEQHY</sequence>
<gene>
    <name evidence="2" type="ORF">EZ444_19680</name>
</gene>
<keyword evidence="3" id="KW-1185">Reference proteome</keyword>
<accession>A0A4R0MW84</accession>
<dbReference type="Gene3D" id="1.10.10.1110">
    <property type="entry name" value="Methyltransferase PG1098, N-terminal domain"/>
    <property type="match status" value="1"/>
</dbReference>
<name>A0A4R0MW84_9SPHI</name>
<organism evidence="2 3">
    <name type="scientific">Pedobacter hiemivivus</name>
    <dbReference type="NCBI Taxonomy" id="2530454"/>
    <lineage>
        <taxon>Bacteria</taxon>
        <taxon>Pseudomonadati</taxon>
        <taxon>Bacteroidota</taxon>
        <taxon>Sphingobacteriia</taxon>
        <taxon>Sphingobacteriales</taxon>
        <taxon>Sphingobacteriaceae</taxon>
        <taxon>Pedobacter</taxon>
    </lineage>
</organism>
<dbReference type="EMBL" id="SJSM01000015">
    <property type="protein sequence ID" value="TCC91123.1"/>
    <property type="molecule type" value="Genomic_DNA"/>
</dbReference>
<evidence type="ECO:0000313" key="3">
    <source>
        <dbReference type="Proteomes" id="UP000291117"/>
    </source>
</evidence>
<dbReference type="PANTHER" id="PTHR14741">
    <property type="entry name" value="S-ADENOSYLMETHIONINE-DEPENDENT METHYLTRANSFERASE RELATED"/>
    <property type="match status" value="1"/>
</dbReference>
<protein>
    <recommendedName>
        <fullName evidence="1">PG-1098 ferredoxin-like domain-containing protein</fullName>
    </recommendedName>
</protein>
<dbReference type="OrthoDB" id="1000417at2"/>
<comment type="caution">
    <text evidence="2">The sequence shown here is derived from an EMBL/GenBank/DDBJ whole genome shotgun (WGS) entry which is preliminary data.</text>
</comment>
<dbReference type="Gene3D" id="3.40.50.150">
    <property type="entry name" value="Vaccinia Virus protein VP39"/>
    <property type="match status" value="1"/>
</dbReference>
<dbReference type="Proteomes" id="UP000291117">
    <property type="component" value="Unassembled WGS sequence"/>
</dbReference>
<evidence type="ECO:0000313" key="2">
    <source>
        <dbReference type="EMBL" id="TCC91123.1"/>
    </source>
</evidence>
<dbReference type="SUPFAM" id="SSF53335">
    <property type="entry name" value="S-adenosyl-L-methionine-dependent methyltransferases"/>
    <property type="match status" value="1"/>
</dbReference>
<proteinExistence type="predicted"/>
<dbReference type="CDD" id="cd02440">
    <property type="entry name" value="AdoMet_MTases"/>
    <property type="match status" value="1"/>
</dbReference>